<dbReference type="Pfam" id="PF00155">
    <property type="entry name" value="Aminotran_1_2"/>
    <property type="match status" value="1"/>
</dbReference>
<comment type="cofactor">
    <cofactor evidence="1">
        <name>pyridoxal 5'-phosphate</name>
        <dbReference type="ChEBI" id="CHEBI:597326"/>
    </cofactor>
</comment>
<dbReference type="GO" id="GO:0006532">
    <property type="term" value="P:aspartate biosynthetic process"/>
    <property type="evidence" value="ECO:0007669"/>
    <property type="project" value="TreeGrafter"/>
</dbReference>
<organism evidence="9 10">
    <name type="scientific">Niveomyces insectorum RCEF 264</name>
    <dbReference type="NCBI Taxonomy" id="1081102"/>
    <lineage>
        <taxon>Eukaryota</taxon>
        <taxon>Fungi</taxon>
        <taxon>Dikarya</taxon>
        <taxon>Ascomycota</taxon>
        <taxon>Pezizomycotina</taxon>
        <taxon>Sordariomycetes</taxon>
        <taxon>Hypocreomycetidae</taxon>
        <taxon>Hypocreales</taxon>
        <taxon>Cordycipitaceae</taxon>
        <taxon>Niveomyces</taxon>
    </lineage>
</organism>
<keyword evidence="5 7" id="KW-0808">Transferase</keyword>
<dbReference type="InterPro" id="IPR015422">
    <property type="entry name" value="PyrdxlP-dep_Trfase_small"/>
</dbReference>
<evidence type="ECO:0000256" key="3">
    <source>
        <dbReference type="ARBA" id="ARBA00011738"/>
    </source>
</evidence>
<evidence type="ECO:0000256" key="4">
    <source>
        <dbReference type="ARBA" id="ARBA00022576"/>
    </source>
</evidence>
<comment type="similarity">
    <text evidence="2">Belongs to the class-I pyridoxal-phosphate-dependent aminotransferase family.</text>
</comment>
<dbReference type="EMBL" id="AZHD01000009">
    <property type="protein sequence ID" value="OAA60350.1"/>
    <property type="molecule type" value="Genomic_DNA"/>
</dbReference>
<dbReference type="InterPro" id="IPR015421">
    <property type="entry name" value="PyrdxlP-dep_Trfase_major"/>
</dbReference>
<evidence type="ECO:0000256" key="5">
    <source>
        <dbReference type="ARBA" id="ARBA00022679"/>
    </source>
</evidence>
<evidence type="ECO:0000259" key="8">
    <source>
        <dbReference type="Pfam" id="PF00155"/>
    </source>
</evidence>
<dbReference type="InterPro" id="IPR015424">
    <property type="entry name" value="PyrdxlP-dep_Trfase"/>
</dbReference>
<gene>
    <name evidence="9" type="ORF">SPI_05474</name>
</gene>
<comment type="miscellaneous">
    <text evidence="7">In eukaryotes there are cytoplasmic, mitochondrial and chloroplastic isozymes.</text>
</comment>
<dbReference type="PANTHER" id="PTHR11879">
    <property type="entry name" value="ASPARTATE AMINOTRANSFERASE"/>
    <property type="match status" value="1"/>
</dbReference>
<dbReference type="Gene3D" id="3.90.1150.10">
    <property type="entry name" value="Aspartate Aminotransferase, domain 1"/>
    <property type="match status" value="1"/>
</dbReference>
<dbReference type="InterPro" id="IPR004838">
    <property type="entry name" value="NHTrfase_class1_PyrdxlP-BS"/>
</dbReference>
<protein>
    <recommendedName>
        <fullName evidence="7">Aspartate aminotransferase</fullName>
        <ecNumber evidence="7">2.6.1.1</ecNumber>
    </recommendedName>
</protein>
<dbReference type="EC" id="2.6.1.1" evidence="7"/>
<proteinExistence type="inferred from homology"/>
<dbReference type="OrthoDB" id="550424at2759"/>
<evidence type="ECO:0000256" key="6">
    <source>
        <dbReference type="ARBA" id="ARBA00022898"/>
    </source>
</evidence>
<keyword evidence="10" id="KW-1185">Reference proteome</keyword>
<dbReference type="FunFam" id="3.40.640.10:FF:000066">
    <property type="entry name" value="Aspartate aminotransferase"/>
    <property type="match status" value="1"/>
</dbReference>
<dbReference type="CDD" id="cd00609">
    <property type="entry name" value="AAT_like"/>
    <property type="match status" value="1"/>
</dbReference>
<dbReference type="STRING" id="1081102.A0A167T986"/>
<dbReference type="Gene3D" id="3.40.640.10">
    <property type="entry name" value="Type I PLP-dependent aspartate aminotransferase-like (Major domain)"/>
    <property type="match status" value="1"/>
</dbReference>
<keyword evidence="4 7" id="KW-0032">Aminotransferase</keyword>
<dbReference type="NCBIfam" id="NF006719">
    <property type="entry name" value="PRK09257.1"/>
    <property type="match status" value="1"/>
</dbReference>
<comment type="catalytic activity">
    <reaction evidence="7">
        <text>L-aspartate + 2-oxoglutarate = oxaloacetate + L-glutamate</text>
        <dbReference type="Rhea" id="RHEA:21824"/>
        <dbReference type="ChEBI" id="CHEBI:16452"/>
        <dbReference type="ChEBI" id="CHEBI:16810"/>
        <dbReference type="ChEBI" id="CHEBI:29985"/>
        <dbReference type="ChEBI" id="CHEBI:29991"/>
        <dbReference type="EC" id="2.6.1.1"/>
    </reaction>
</comment>
<dbReference type="Proteomes" id="UP000076874">
    <property type="component" value="Unassembled WGS sequence"/>
</dbReference>
<dbReference type="PRINTS" id="PR00799">
    <property type="entry name" value="TRANSAMINASE"/>
</dbReference>
<dbReference type="SUPFAM" id="SSF53383">
    <property type="entry name" value="PLP-dependent transferases"/>
    <property type="match status" value="1"/>
</dbReference>
<dbReference type="PROSITE" id="PS00105">
    <property type="entry name" value="AA_TRANSFER_CLASS_1"/>
    <property type="match status" value="1"/>
</dbReference>
<evidence type="ECO:0000256" key="2">
    <source>
        <dbReference type="ARBA" id="ARBA00007441"/>
    </source>
</evidence>
<dbReference type="GO" id="GO:0005829">
    <property type="term" value="C:cytosol"/>
    <property type="evidence" value="ECO:0007669"/>
    <property type="project" value="TreeGrafter"/>
</dbReference>
<reference evidence="9 10" key="1">
    <citation type="journal article" date="2016" name="Genome Biol. Evol.">
        <title>Divergent and convergent evolution of fungal pathogenicity.</title>
        <authorList>
            <person name="Shang Y."/>
            <person name="Xiao G."/>
            <person name="Zheng P."/>
            <person name="Cen K."/>
            <person name="Zhan S."/>
            <person name="Wang C."/>
        </authorList>
    </citation>
    <scope>NUCLEOTIDE SEQUENCE [LARGE SCALE GENOMIC DNA]</scope>
    <source>
        <strain evidence="9 10">RCEF 264</strain>
    </source>
</reference>
<accession>A0A167T986</accession>
<comment type="subunit">
    <text evidence="3 7">Homodimer.</text>
</comment>
<evidence type="ECO:0000256" key="1">
    <source>
        <dbReference type="ARBA" id="ARBA00001933"/>
    </source>
</evidence>
<evidence type="ECO:0000256" key="7">
    <source>
        <dbReference type="RuleBase" id="RU000480"/>
    </source>
</evidence>
<dbReference type="AlphaFoldDB" id="A0A167T986"/>
<comment type="caution">
    <text evidence="9">The sequence shown here is derived from an EMBL/GenBank/DDBJ whole genome shotgun (WGS) entry which is preliminary data.</text>
</comment>
<dbReference type="PANTHER" id="PTHR11879:SF20">
    <property type="entry name" value="ASPARTATE AMINOTRANSFERASE"/>
    <property type="match status" value="1"/>
</dbReference>
<name>A0A167T986_9HYPO</name>
<evidence type="ECO:0000313" key="9">
    <source>
        <dbReference type="EMBL" id="OAA60350.1"/>
    </source>
</evidence>
<dbReference type="InterPro" id="IPR004839">
    <property type="entry name" value="Aminotransferase_I/II_large"/>
</dbReference>
<sequence length="386" mass="42669">MAFAQLPPSAPDASFSLIAAYRADTNENKVDLCPGFYRDENGKPWILPSVRKAKEIVHADPTLDHEHLPQLGSPELVAAGRAIAFGNAASSRIASIQTVSGTGSNHLGARLLAHVLRPEAVWLSDPTWINHTEIWTYDGPSIHQRFYPYYDKENAKLAFDAMISTLKAEAKAGDVIVLHACAHNPTGVDPSHEQWKAIGEVCVEKGLFPLFDSAYQGFATGDVDADAWAIRHFLTLQDGKMELAVAQSFSKNFGLYGERIGALHIATRDTTTAANVEGKLKKISRAEISTPPSYGARVIAAVMRSPELKRQWLADLDTMSSRMRKMRRRLFEELIQRGTPGTWEHLLTDIGMFSMTGLSRDQVVRLKDEFHIYLLPSGRLSVTGCK</sequence>
<evidence type="ECO:0000313" key="10">
    <source>
        <dbReference type="Proteomes" id="UP000076874"/>
    </source>
</evidence>
<dbReference type="InterPro" id="IPR000796">
    <property type="entry name" value="Asp_trans"/>
</dbReference>
<dbReference type="GO" id="GO:0030170">
    <property type="term" value="F:pyridoxal phosphate binding"/>
    <property type="evidence" value="ECO:0007669"/>
    <property type="project" value="InterPro"/>
</dbReference>
<dbReference type="GO" id="GO:0004069">
    <property type="term" value="F:L-aspartate:2-oxoglutarate aminotransferase activity"/>
    <property type="evidence" value="ECO:0007669"/>
    <property type="project" value="UniProtKB-EC"/>
</dbReference>
<keyword evidence="6" id="KW-0663">Pyridoxal phosphate</keyword>
<feature type="domain" description="Aminotransferase class I/classII large" evidence="8">
    <location>
        <begin position="28"/>
        <end position="383"/>
    </location>
</feature>